<dbReference type="AlphaFoldDB" id="A0A6P7Z4B3"/>
<dbReference type="GO" id="GO:0006493">
    <property type="term" value="P:protein O-linked glycosylation"/>
    <property type="evidence" value="ECO:0007669"/>
    <property type="project" value="TreeGrafter"/>
</dbReference>
<gene>
    <name evidence="9" type="primary">A4GNT</name>
</gene>
<feature type="domain" description="Alpha 1,4-glycosyltransferase" evidence="7">
    <location>
        <begin position="199"/>
        <end position="324"/>
    </location>
</feature>
<dbReference type="FunCoup" id="A0A6P7Z4B3">
    <property type="interactions" value="37"/>
</dbReference>
<dbReference type="SUPFAM" id="SSF53448">
    <property type="entry name" value="Nucleotide-diphospho-sugar transferases"/>
    <property type="match status" value="1"/>
</dbReference>
<keyword evidence="3" id="KW-0328">Glycosyltransferase</keyword>
<keyword evidence="4" id="KW-0808">Transferase</keyword>
<dbReference type="GO" id="GO:0008375">
    <property type="term" value="F:acetylglucosaminyltransferase activity"/>
    <property type="evidence" value="ECO:0007669"/>
    <property type="project" value="TreeGrafter"/>
</dbReference>
<accession>A0A6P7Z4B3</accession>
<name>A0A6P7Z4B3_9AMPH</name>
<dbReference type="GeneID" id="115478323"/>
<evidence type="ECO:0000256" key="6">
    <source>
        <dbReference type="ARBA" id="ARBA00023136"/>
    </source>
</evidence>
<evidence type="ECO:0000256" key="5">
    <source>
        <dbReference type="ARBA" id="ARBA00023034"/>
    </source>
</evidence>
<dbReference type="InterPro" id="IPR007577">
    <property type="entry name" value="GlycoTrfase_DXD_sugar-bd_CS"/>
</dbReference>
<dbReference type="CTD" id="51146"/>
<proteinExistence type="inferred from homology"/>
<dbReference type="InterPro" id="IPR029044">
    <property type="entry name" value="Nucleotide-diphossugar_trans"/>
</dbReference>
<evidence type="ECO:0000313" key="9">
    <source>
        <dbReference type="RefSeq" id="XP_030071486.1"/>
    </source>
</evidence>
<protein>
    <submittedName>
        <fullName evidence="9">Alpha-1,4-N-acetylglucosaminyltransferase</fullName>
    </submittedName>
</protein>
<dbReference type="PANTHER" id="PTHR12042">
    <property type="entry name" value="LACTOSYLCERAMIDE 4-ALPHA-GALACTOSYLTRANSFERASE ALPHA- 1,4-GALACTOSYLTRANSFERASE"/>
    <property type="match status" value="1"/>
</dbReference>
<evidence type="ECO:0000259" key="7">
    <source>
        <dbReference type="Pfam" id="PF04572"/>
    </source>
</evidence>
<dbReference type="Pfam" id="PF04572">
    <property type="entry name" value="Gb3_synth"/>
    <property type="match status" value="1"/>
</dbReference>
<dbReference type="KEGG" id="muo:115478323"/>
<keyword evidence="6" id="KW-0472">Membrane</keyword>
<dbReference type="InterPro" id="IPR051981">
    <property type="entry name" value="Glycosyltransf_32"/>
</dbReference>
<evidence type="ECO:0000313" key="8">
    <source>
        <dbReference type="Proteomes" id="UP000515156"/>
    </source>
</evidence>
<dbReference type="Proteomes" id="UP000515156">
    <property type="component" value="Chromosome 10"/>
</dbReference>
<comment type="subcellular location">
    <subcellularLocation>
        <location evidence="1">Golgi apparatus membrane</location>
        <topology evidence="1">Single-pass type II membrane protein</topology>
    </subcellularLocation>
</comment>
<dbReference type="InParanoid" id="A0A6P7Z4B3"/>
<dbReference type="OrthoDB" id="407609at2759"/>
<evidence type="ECO:0000256" key="1">
    <source>
        <dbReference type="ARBA" id="ARBA00004323"/>
    </source>
</evidence>
<evidence type="ECO:0000256" key="2">
    <source>
        <dbReference type="ARBA" id="ARBA00009003"/>
    </source>
</evidence>
<dbReference type="PANTHER" id="PTHR12042:SF16">
    <property type="entry name" value="ALPHA-1,4-N-ACETYLGLUCOSAMINYLTRANSFERASE"/>
    <property type="match status" value="1"/>
</dbReference>
<sequence length="338" mass="39415">MQKWIYTLPFLLFIFTFSFLYKVTLQPNCFLCLPLPFKWPVSTEGILSQGKAIVFLETSNHSEPPPLVSCAIESASKIYPDRPVIFLMKGLGINNTVYDQNSSQEAFSLLSAMKNVYIFPLYMERLLQDTPLLQWYLQVDPDKEQHWIHISSDACRLAIIWKYGGTYMDTDIISIRPIPSKNFLAAQSSKYSSNGIFGFQRHNKFVWDCMEDFVYNFNGKIWGQQGPGLITRMLAKFCQLPEFHKMEDIMCNNISFLHPHRFYPIPYLAWKTYYQVWENPPNFNDSYGLHLWNYMNSEGKNVVQGSNTLVENIFKVHCPSTYEILIKSDLEKDGQTQY</sequence>
<reference evidence="9" key="1">
    <citation type="submission" date="2025-08" db="UniProtKB">
        <authorList>
            <consortium name="RefSeq"/>
        </authorList>
    </citation>
    <scope>IDENTIFICATION</scope>
</reference>
<dbReference type="GO" id="GO:0000139">
    <property type="term" value="C:Golgi membrane"/>
    <property type="evidence" value="ECO:0007669"/>
    <property type="project" value="UniProtKB-SubCell"/>
</dbReference>
<dbReference type="Pfam" id="PF04488">
    <property type="entry name" value="Gly_transf_sug"/>
    <property type="match status" value="1"/>
</dbReference>
<dbReference type="InterPro" id="IPR007652">
    <property type="entry name" value="A1-4-GlycosylTfrase_dom"/>
</dbReference>
<keyword evidence="5" id="KW-0333">Golgi apparatus</keyword>
<comment type="similarity">
    <text evidence="2">Belongs to the glycosyltransferase 32 family.</text>
</comment>
<keyword evidence="8" id="KW-1185">Reference proteome</keyword>
<evidence type="ECO:0000256" key="4">
    <source>
        <dbReference type="ARBA" id="ARBA00022679"/>
    </source>
</evidence>
<evidence type="ECO:0000256" key="3">
    <source>
        <dbReference type="ARBA" id="ARBA00022676"/>
    </source>
</evidence>
<organism evidence="8 9">
    <name type="scientific">Microcaecilia unicolor</name>
    <dbReference type="NCBI Taxonomy" id="1415580"/>
    <lineage>
        <taxon>Eukaryota</taxon>
        <taxon>Metazoa</taxon>
        <taxon>Chordata</taxon>
        <taxon>Craniata</taxon>
        <taxon>Vertebrata</taxon>
        <taxon>Euteleostomi</taxon>
        <taxon>Amphibia</taxon>
        <taxon>Gymnophiona</taxon>
        <taxon>Siphonopidae</taxon>
        <taxon>Microcaecilia</taxon>
    </lineage>
</organism>
<dbReference type="RefSeq" id="XP_030071486.1">
    <property type="nucleotide sequence ID" value="XM_030215626.1"/>
</dbReference>
<dbReference type="Gene3D" id="3.90.550.20">
    <property type="match status" value="1"/>
</dbReference>